<gene>
    <name evidence="2" type="ORF">ERS852580_01778</name>
</gene>
<dbReference type="AlphaFoldDB" id="A0A173TTQ5"/>
<sequence length="378" mass="43974">MKVLAVFHDNNLNSGATKSFLSNILYMNNQEDINIVAVVPKKDGNLIDLLKKHNIKTFQLRYGGNVYGVKKKWLNNFVSYCRCLIKTIISYLNSRKFELILHNLSIDAVYSNTSTIYFGAWIARRMKINHYWHFREFNLEDQNSCHIFPRMFNELMNMTNCIFTISKTLDNYYKNKYGLLNTIVLYNDISKDYINLDKEKHRKINILVTGTLCENKGQLFVIKTLQNKDNIMLYIAGKVNDYGHILESYIENNSIRNIKMCGLVTDMKELRKKIDVSIVAASSEAFGRTIIEDMLSSILVIGCDRGAVPELISNYKTGLLYKYMSSEDLIRKIEWVIENKAENENIRKNAFEYALKFTEERTAKEVYNYIVNGKNCNC</sequence>
<dbReference type="CDD" id="cd03801">
    <property type="entry name" value="GT4_PimA-like"/>
    <property type="match status" value="1"/>
</dbReference>
<dbReference type="PANTHER" id="PTHR45947">
    <property type="entry name" value="SULFOQUINOVOSYL TRANSFERASE SQD2"/>
    <property type="match status" value="1"/>
</dbReference>
<dbReference type="InterPro" id="IPR050194">
    <property type="entry name" value="Glycosyltransferase_grp1"/>
</dbReference>
<reference evidence="2 3" key="1">
    <citation type="submission" date="2015-09" db="EMBL/GenBank/DDBJ databases">
        <authorList>
            <consortium name="Pathogen Informatics"/>
        </authorList>
    </citation>
    <scope>NUCLEOTIDE SEQUENCE [LARGE SCALE GENOMIC DNA]</scope>
    <source>
        <strain evidence="2 3">2789STDY5834968</strain>
    </source>
</reference>
<protein>
    <submittedName>
        <fullName evidence="2">N-acetyl-alpha-D-glucosaminyl L-malate synthase BshA</fullName>
    </submittedName>
</protein>
<dbReference type="OrthoDB" id="9814612at2"/>
<dbReference type="Pfam" id="PF00534">
    <property type="entry name" value="Glycos_transf_1"/>
    <property type="match status" value="1"/>
</dbReference>
<evidence type="ECO:0000313" key="3">
    <source>
        <dbReference type="Proteomes" id="UP000095673"/>
    </source>
</evidence>
<dbReference type="SUPFAM" id="SSF53756">
    <property type="entry name" value="UDP-Glycosyltransferase/glycogen phosphorylase"/>
    <property type="match status" value="1"/>
</dbReference>
<name>A0A173TTQ5_9FIRM</name>
<evidence type="ECO:0000259" key="1">
    <source>
        <dbReference type="Pfam" id="PF00534"/>
    </source>
</evidence>
<dbReference type="EMBL" id="CYXM01000007">
    <property type="protein sequence ID" value="CUN05556.1"/>
    <property type="molecule type" value="Genomic_DNA"/>
</dbReference>
<proteinExistence type="predicted"/>
<dbReference type="GO" id="GO:0016757">
    <property type="term" value="F:glycosyltransferase activity"/>
    <property type="evidence" value="ECO:0007669"/>
    <property type="project" value="InterPro"/>
</dbReference>
<feature type="domain" description="Glycosyl transferase family 1" evidence="1">
    <location>
        <begin position="200"/>
        <end position="351"/>
    </location>
</feature>
<organism evidence="2 3">
    <name type="scientific">Agathobacter rectalis</name>
    <dbReference type="NCBI Taxonomy" id="39491"/>
    <lineage>
        <taxon>Bacteria</taxon>
        <taxon>Bacillati</taxon>
        <taxon>Bacillota</taxon>
        <taxon>Clostridia</taxon>
        <taxon>Lachnospirales</taxon>
        <taxon>Lachnospiraceae</taxon>
        <taxon>Agathobacter</taxon>
    </lineage>
</organism>
<dbReference type="PANTHER" id="PTHR45947:SF3">
    <property type="entry name" value="SULFOQUINOVOSYL TRANSFERASE SQD2"/>
    <property type="match status" value="1"/>
</dbReference>
<dbReference type="Proteomes" id="UP000095673">
    <property type="component" value="Unassembled WGS sequence"/>
</dbReference>
<dbReference type="RefSeq" id="WP_055238095.1">
    <property type="nucleotide sequence ID" value="NZ_CYXM01000007.1"/>
</dbReference>
<dbReference type="Gene3D" id="3.40.50.2000">
    <property type="entry name" value="Glycogen Phosphorylase B"/>
    <property type="match status" value="2"/>
</dbReference>
<dbReference type="InterPro" id="IPR001296">
    <property type="entry name" value="Glyco_trans_1"/>
</dbReference>
<accession>A0A173TTQ5</accession>
<evidence type="ECO:0000313" key="2">
    <source>
        <dbReference type="EMBL" id="CUN05556.1"/>
    </source>
</evidence>